<proteinExistence type="predicted"/>
<name>A0AC61U1M8_9MICO</name>
<protein>
    <submittedName>
        <fullName evidence="1">Bacterial transcriptional activator domain-containing protein</fullName>
    </submittedName>
</protein>
<evidence type="ECO:0000313" key="2">
    <source>
        <dbReference type="Proteomes" id="UP001059663"/>
    </source>
</evidence>
<organism evidence="1 2">
    <name type="scientific">Janibacter limosus</name>
    <dbReference type="NCBI Taxonomy" id="53458"/>
    <lineage>
        <taxon>Bacteria</taxon>
        <taxon>Bacillati</taxon>
        <taxon>Actinomycetota</taxon>
        <taxon>Actinomycetes</taxon>
        <taxon>Micrococcales</taxon>
        <taxon>Intrasporangiaceae</taxon>
        <taxon>Janibacter</taxon>
    </lineage>
</organism>
<dbReference type="Proteomes" id="UP001059663">
    <property type="component" value="Chromosome"/>
</dbReference>
<gene>
    <name evidence="1" type="ORF">LP422_14675</name>
</gene>
<sequence>MTIATVPRRRVAPVGEVDRPTPSPPPVDGAAHVRVLGRVQVAGAGPAPADESRAAELVTLLSLHPGSDAHGLAAALDLPPLAVRAAMQDINRWLGSDGSSVVREADGHYHLGGPLLDWNRLRTLVGPAVATADSASVRAALTLVTGQPLDGVPRDRYGWAASDRLEICAAVADIAHELAQRSLREGDPDAASWAARKGLLAEPVSETLWRDAVHASWQSEQVEQARDIAETARRTLGHPGSLETDTTLVVERPERRASAEDAATLRPQA</sequence>
<evidence type="ECO:0000313" key="1">
    <source>
        <dbReference type="EMBL" id="UUZ43921.1"/>
    </source>
</evidence>
<accession>A0AC61U1M8</accession>
<dbReference type="EMBL" id="CP087977">
    <property type="protein sequence ID" value="UUZ43921.1"/>
    <property type="molecule type" value="Genomic_DNA"/>
</dbReference>
<reference evidence="1" key="1">
    <citation type="submission" date="2021-11" db="EMBL/GenBank/DDBJ databases">
        <title>Study of the species diversity of bacterial strains isolated from a unique natural object - Shulgan-Tash cave (Bashkiria).</title>
        <authorList>
            <person name="Sazanova A.L."/>
            <person name="Chirak E.R."/>
            <person name="Safronova V.I."/>
        </authorList>
    </citation>
    <scope>NUCLEOTIDE SEQUENCE</scope>
    <source>
        <strain evidence="1">P1</strain>
    </source>
</reference>